<proteinExistence type="predicted"/>
<dbReference type="Proteomes" id="UP001459277">
    <property type="component" value="Unassembled WGS sequence"/>
</dbReference>
<keyword evidence="1" id="KW-0479">Metal-binding</keyword>
<dbReference type="Pfam" id="PF10551">
    <property type="entry name" value="MULE"/>
    <property type="match status" value="1"/>
</dbReference>
<evidence type="ECO:0000256" key="2">
    <source>
        <dbReference type="ARBA" id="ARBA00022771"/>
    </source>
</evidence>
<keyword evidence="8" id="KW-1185">Reference proteome</keyword>
<organism evidence="7 8">
    <name type="scientific">Lithocarpus litseifolius</name>
    <dbReference type="NCBI Taxonomy" id="425828"/>
    <lineage>
        <taxon>Eukaryota</taxon>
        <taxon>Viridiplantae</taxon>
        <taxon>Streptophyta</taxon>
        <taxon>Embryophyta</taxon>
        <taxon>Tracheophyta</taxon>
        <taxon>Spermatophyta</taxon>
        <taxon>Magnoliopsida</taxon>
        <taxon>eudicotyledons</taxon>
        <taxon>Gunneridae</taxon>
        <taxon>Pentapetalae</taxon>
        <taxon>rosids</taxon>
        <taxon>fabids</taxon>
        <taxon>Fagales</taxon>
        <taxon>Fagaceae</taxon>
        <taxon>Lithocarpus</taxon>
    </lineage>
</organism>
<dbReference type="Pfam" id="PF04434">
    <property type="entry name" value="SWIM"/>
    <property type="match status" value="1"/>
</dbReference>
<evidence type="ECO:0000313" key="8">
    <source>
        <dbReference type="Proteomes" id="UP001459277"/>
    </source>
</evidence>
<evidence type="ECO:0000256" key="3">
    <source>
        <dbReference type="ARBA" id="ARBA00022833"/>
    </source>
</evidence>
<gene>
    <name evidence="7" type="ORF">SO802_008436</name>
</gene>
<reference evidence="7 8" key="1">
    <citation type="submission" date="2024-01" db="EMBL/GenBank/DDBJ databases">
        <title>A telomere-to-telomere, gap-free genome of sweet tea (Lithocarpus litseifolius).</title>
        <authorList>
            <person name="Zhou J."/>
        </authorList>
    </citation>
    <scope>NUCLEOTIDE SEQUENCE [LARGE SCALE GENOMIC DNA]</scope>
    <source>
        <strain evidence="7">Zhou-2022a</strain>
        <tissue evidence="7">Leaf</tissue>
    </source>
</reference>
<evidence type="ECO:0000259" key="6">
    <source>
        <dbReference type="PROSITE" id="PS50966"/>
    </source>
</evidence>
<dbReference type="InterPro" id="IPR018289">
    <property type="entry name" value="MULE_transposase_dom"/>
</dbReference>
<dbReference type="SMART" id="SM00575">
    <property type="entry name" value="ZnF_PMZ"/>
    <property type="match status" value="1"/>
</dbReference>
<evidence type="ECO:0000256" key="4">
    <source>
        <dbReference type="PROSITE-ProRule" id="PRU00325"/>
    </source>
</evidence>
<feature type="domain" description="SWIM-type" evidence="6">
    <location>
        <begin position="292"/>
        <end position="333"/>
    </location>
</feature>
<evidence type="ECO:0000313" key="7">
    <source>
        <dbReference type="EMBL" id="KAL0006934.1"/>
    </source>
</evidence>
<dbReference type="PANTHER" id="PTHR31973">
    <property type="entry name" value="POLYPROTEIN, PUTATIVE-RELATED"/>
    <property type="match status" value="1"/>
</dbReference>
<feature type="region of interest" description="Disordered" evidence="5">
    <location>
        <begin position="377"/>
        <end position="399"/>
    </location>
</feature>
<keyword evidence="3" id="KW-0862">Zinc</keyword>
<keyword evidence="2 4" id="KW-0863">Zinc-finger</keyword>
<dbReference type="GO" id="GO:0008270">
    <property type="term" value="F:zinc ion binding"/>
    <property type="evidence" value="ECO:0007669"/>
    <property type="project" value="UniProtKB-KW"/>
</dbReference>
<dbReference type="InterPro" id="IPR006564">
    <property type="entry name" value="Znf_PMZ"/>
</dbReference>
<protein>
    <recommendedName>
        <fullName evidence="6">SWIM-type domain-containing protein</fullName>
    </recommendedName>
</protein>
<sequence>MSVDLSINQVYRAKRKAREFILGDERLQYGKLRDYAKMIRVTDVGSTMILQTEITEPNTQPKFKRMFVRYNAQKVGFLGGCRPLVGLDGCHLKGKFGGHILSATARDGNDNIFPVALGVVKQENKDSWVWFLQTFADDIGKQDELNLVFILDRQEGLIPAMETLFPTVEHRFCVKHIYNNFKGLELKAALWRCVASTTVREFEKRMQDMKELDKEAWEYLADIQPTQWTKSHFTPRAISDCYVNNLSESFNSIILEARDKPIIAMLEWIRKLEQLKVDFKSFSDVPLGCYIYEVDNEYERHVVNLTRKCCTCRVWDLTGIPCKHGVAAIYKNLEKPEDYVHVCYRKDAYVAAYKEMITPLPGQDEWVETNQPAPVAPIVYKPPSRPPMKRKKDANEPNNPYKVFRSYRLIKCGFCHKEGHNSRRCKAGITGTRGTRNKHWPTKLRCNLSTSVSKSATWATTKEVCKATTLVCKATTLVCQPANQPASQSAT</sequence>
<dbReference type="InterPro" id="IPR007527">
    <property type="entry name" value="Znf_SWIM"/>
</dbReference>
<comment type="caution">
    <text evidence="7">The sequence shown here is derived from an EMBL/GenBank/DDBJ whole genome shotgun (WGS) entry which is preliminary data.</text>
</comment>
<dbReference type="EMBL" id="JAZDWU010000003">
    <property type="protein sequence ID" value="KAL0006934.1"/>
    <property type="molecule type" value="Genomic_DNA"/>
</dbReference>
<dbReference type="PANTHER" id="PTHR31973:SF187">
    <property type="entry name" value="MUTATOR TRANSPOSASE MUDRA PROTEIN"/>
    <property type="match status" value="1"/>
</dbReference>
<dbReference type="AlphaFoldDB" id="A0AAW2D9Y9"/>
<evidence type="ECO:0000256" key="5">
    <source>
        <dbReference type="SAM" id="MobiDB-lite"/>
    </source>
</evidence>
<evidence type="ECO:0000256" key="1">
    <source>
        <dbReference type="ARBA" id="ARBA00022723"/>
    </source>
</evidence>
<dbReference type="PROSITE" id="PS50966">
    <property type="entry name" value="ZF_SWIM"/>
    <property type="match status" value="1"/>
</dbReference>
<accession>A0AAW2D9Y9</accession>
<name>A0AAW2D9Y9_9ROSI</name>